<feature type="compositionally biased region" description="Basic and acidic residues" evidence="1">
    <location>
        <begin position="615"/>
        <end position="634"/>
    </location>
</feature>
<feature type="region of interest" description="Disordered" evidence="1">
    <location>
        <begin position="71"/>
        <end position="98"/>
    </location>
</feature>
<dbReference type="PANTHER" id="PTHR46444">
    <property type="entry name" value="DCD (DEVELOPMENT AND CELL DEATH) DOMAIN PROTEIN-RELATED"/>
    <property type="match status" value="1"/>
</dbReference>
<dbReference type="EMBL" id="JBHFFA010000001">
    <property type="protein sequence ID" value="KAL2650906.1"/>
    <property type="molecule type" value="Genomic_DNA"/>
</dbReference>
<evidence type="ECO:0000259" key="2">
    <source>
        <dbReference type="PROSITE" id="PS51222"/>
    </source>
</evidence>
<gene>
    <name evidence="3" type="ORF">R1flu_019034</name>
</gene>
<feature type="domain" description="DCD" evidence="2">
    <location>
        <begin position="183"/>
        <end position="305"/>
    </location>
</feature>
<sequence length="957" mass="106532">MTSKRPFFQADNRFGGSRSSRSILDSREGGFTAAQSLSSMSRWHVNALGNSFEERVSRGKAIVYDDRLGRDGRVSEYPHRSSRGSDHAEASGYRSTERRFRDENGPMRVIRSDDATRGEVHRYGDVGVGGRIERNSYKSEYPDEPRWVRTGGKYGSLNNYDGITGLRGSSSEYIASVSNGSRDFLPGFIYEGSRRTALDWTLRSSSGLAVEDRRLSGQPGHGTRVFLFDLDSRELYGVFQCVGDAVPAADLVGHSQVRIRVVKECFPLLEREFREIIRDNYFTNTRFTIGLRKEQVDKLLQIFRPMGRNAHLPLSSSRSSLQDFHGVTDDFPYGKEERRAQAPETTSFSTHRYHGKGGERFSSKSPHQVRSERKMEADEYEHMSHGSPVTSFRSNQHSLRGLSGSRIAAPDQVNSGKHSELRLADGDWREQDQTDAVHRKRHIADELRRSTHSSTAWKDSRHSRAQATGVDVYDRVGRVGVKDDSHGLTTLRHGRNEIDLNNIPLDMGHGEPFSPHVRDVDSKIAQRRVVVEDDVKWDPASTSKGRSLPSRGSDYAAGSRTRDELEDMSLTFLEDHSYRRRQERTRASPVPASSGFANGNALRVVTVPFAGSKSITRDNPSHTSQLRRESDSAREVVLSSRDSSTRTSNFPMFSIKASLQAPSGRGKPERIVTLVNSAKPRPRFHPNDDNDDNHQSWRGPNLDNSEGGGQRSESRKRKMSVFSRLSSVPSKPSIKRTPVPLGKGPVFTRLGPALNTSEAGESDFPRKRVRMFPHPNLVWRRKGEAVAETEEADTDQNSVEVDAHDDSMVDNGTASSDHASEEPQGWSRKKSQIMSGSSGDEGGNLEAAERGKSGRRKIVRPPIEGKSEERVLRVNITPATAESDREARLQEIVTRAVGEQDSPAQQGSPAAMDIEMTAPDTKEGTIDLPKSVSEVQEMASNSAIEESRNLGAENMVS</sequence>
<evidence type="ECO:0000256" key="1">
    <source>
        <dbReference type="SAM" id="MobiDB-lite"/>
    </source>
</evidence>
<dbReference type="PANTHER" id="PTHR46444:SF19">
    <property type="entry name" value="OS02G0745600 PROTEIN"/>
    <property type="match status" value="1"/>
</dbReference>
<feature type="region of interest" description="Disordered" evidence="1">
    <location>
        <begin position="938"/>
        <end position="957"/>
    </location>
</feature>
<feature type="region of interest" description="Disordered" evidence="1">
    <location>
        <begin position="785"/>
        <end position="866"/>
    </location>
</feature>
<dbReference type="Pfam" id="PF10539">
    <property type="entry name" value="Dev_Cell_Death"/>
    <property type="match status" value="1"/>
</dbReference>
<comment type="caution">
    <text evidence="3">The sequence shown here is derived from an EMBL/GenBank/DDBJ whole genome shotgun (WGS) entry which is preliminary data.</text>
</comment>
<feature type="region of interest" description="Disordered" evidence="1">
    <location>
        <begin position="1"/>
        <end position="23"/>
    </location>
</feature>
<feature type="compositionally biased region" description="Polar residues" evidence="1">
    <location>
        <begin position="640"/>
        <end position="649"/>
    </location>
</feature>
<proteinExistence type="predicted"/>
<feature type="compositionally biased region" description="Basic and acidic residues" evidence="1">
    <location>
        <begin position="332"/>
        <end position="341"/>
    </location>
</feature>
<evidence type="ECO:0000313" key="4">
    <source>
        <dbReference type="Proteomes" id="UP001605036"/>
    </source>
</evidence>
<reference evidence="3 4" key="1">
    <citation type="submission" date="2024-09" db="EMBL/GenBank/DDBJ databases">
        <title>Chromosome-scale assembly of Riccia fluitans.</title>
        <authorList>
            <person name="Paukszto L."/>
            <person name="Sawicki J."/>
            <person name="Karawczyk K."/>
            <person name="Piernik-Szablinska J."/>
            <person name="Szczecinska M."/>
            <person name="Mazdziarz M."/>
        </authorList>
    </citation>
    <scope>NUCLEOTIDE SEQUENCE [LARGE SCALE GENOMIC DNA]</scope>
    <source>
        <strain evidence="3">Rf_01</strain>
        <tissue evidence="3">Aerial parts of the thallus</tissue>
    </source>
</reference>
<feature type="compositionally biased region" description="Basic and acidic residues" evidence="1">
    <location>
        <begin position="369"/>
        <end position="378"/>
    </location>
</feature>
<keyword evidence="4" id="KW-1185">Reference proteome</keyword>
<dbReference type="InterPro" id="IPR013989">
    <property type="entry name" value="Dev_and_cell_death_domain"/>
</dbReference>
<feature type="region of interest" description="Disordered" evidence="1">
    <location>
        <begin position="677"/>
        <end position="762"/>
    </location>
</feature>
<feature type="region of interest" description="Disordered" evidence="1">
    <location>
        <begin position="332"/>
        <end position="378"/>
    </location>
</feature>
<evidence type="ECO:0000313" key="3">
    <source>
        <dbReference type="EMBL" id="KAL2650906.1"/>
    </source>
</evidence>
<organism evidence="3 4">
    <name type="scientific">Riccia fluitans</name>
    <dbReference type="NCBI Taxonomy" id="41844"/>
    <lineage>
        <taxon>Eukaryota</taxon>
        <taxon>Viridiplantae</taxon>
        <taxon>Streptophyta</taxon>
        <taxon>Embryophyta</taxon>
        <taxon>Marchantiophyta</taxon>
        <taxon>Marchantiopsida</taxon>
        <taxon>Marchantiidae</taxon>
        <taxon>Marchantiales</taxon>
        <taxon>Ricciaceae</taxon>
        <taxon>Riccia</taxon>
    </lineage>
</organism>
<dbReference type="AlphaFoldDB" id="A0ABD1ZJ26"/>
<feature type="region of interest" description="Disordered" evidence="1">
    <location>
        <begin position="612"/>
        <end position="649"/>
    </location>
</feature>
<dbReference type="SMART" id="SM00767">
    <property type="entry name" value="DCD"/>
    <property type="match status" value="1"/>
</dbReference>
<accession>A0ABD1ZJ26</accession>
<dbReference type="Proteomes" id="UP001605036">
    <property type="component" value="Unassembled WGS sequence"/>
</dbReference>
<dbReference type="PROSITE" id="PS51222">
    <property type="entry name" value="DCD"/>
    <property type="match status" value="1"/>
</dbReference>
<protein>
    <recommendedName>
        <fullName evidence="2">DCD domain-containing protein</fullName>
    </recommendedName>
</protein>
<feature type="region of interest" description="Disordered" evidence="1">
    <location>
        <begin position="536"/>
        <end position="562"/>
    </location>
</feature>
<feature type="compositionally biased region" description="Basic and acidic residues" evidence="1">
    <location>
        <begin position="685"/>
        <end position="695"/>
    </location>
</feature>
<name>A0ABD1ZJ26_9MARC</name>